<feature type="compositionally biased region" description="Polar residues" evidence="2">
    <location>
        <begin position="297"/>
        <end position="309"/>
    </location>
</feature>
<feature type="compositionally biased region" description="Basic and acidic residues" evidence="2">
    <location>
        <begin position="527"/>
        <end position="541"/>
    </location>
</feature>
<feature type="compositionally biased region" description="Low complexity" evidence="2">
    <location>
        <begin position="255"/>
        <end position="273"/>
    </location>
</feature>
<feature type="compositionally biased region" description="Low complexity" evidence="2">
    <location>
        <begin position="33"/>
        <end position="44"/>
    </location>
</feature>
<name>A0A7C8MF54_9PLEO</name>
<feature type="compositionally biased region" description="Low complexity" evidence="2">
    <location>
        <begin position="126"/>
        <end position="136"/>
    </location>
</feature>
<comment type="caution">
    <text evidence="3">The sequence shown here is derived from an EMBL/GenBank/DDBJ whole genome shotgun (WGS) entry which is preliminary data.</text>
</comment>
<feature type="compositionally biased region" description="Acidic residues" evidence="2">
    <location>
        <begin position="496"/>
        <end position="510"/>
    </location>
</feature>
<evidence type="ECO:0000256" key="2">
    <source>
        <dbReference type="SAM" id="MobiDB-lite"/>
    </source>
</evidence>
<feature type="compositionally biased region" description="Low complexity" evidence="2">
    <location>
        <begin position="91"/>
        <end position="108"/>
    </location>
</feature>
<evidence type="ECO:0000256" key="1">
    <source>
        <dbReference type="SAM" id="Coils"/>
    </source>
</evidence>
<dbReference type="PANTHER" id="PTHR38701:SF1">
    <property type="entry name" value="UP-REGULATED DURING SEPTATION PROTEIN 1 DOMAIN-CONTAINING PROTEIN"/>
    <property type="match status" value="1"/>
</dbReference>
<feature type="compositionally biased region" description="Low complexity" evidence="2">
    <location>
        <begin position="394"/>
        <end position="406"/>
    </location>
</feature>
<keyword evidence="1" id="KW-0175">Coiled coil</keyword>
<dbReference type="Proteomes" id="UP000481861">
    <property type="component" value="Unassembled WGS sequence"/>
</dbReference>
<protein>
    <submittedName>
        <fullName evidence="3">Uncharacterized protein</fullName>
    </submittedName>
</protein>
<proteinExistence type="predicted"/>
<organism evidence="3 4">
    <name type="scientific">Massariosphaeria phaeospora</name>
    <dbReference type="NCBI Taxonomy" id="100035"/>
    <lineage>
        <taxon>Eukaryota</taxon>
        <taxon>Fungi</taxon>
        <taxon>Dikarya</taxon>
        <taxon>Ascomycota</taxon>
        <taxon>Pezizomycotina</taxon>
        <taxon>Dothideomycetes</taxon>
        <taxon>Pleosporomycetidae</taxon>
        <taxon>Pleosporales</taxon>
        <taxon>Pleosporales incertae sedis</taxon>
        <taxon>Massariosphaeria</taxon>
    </lineage>
</organism>
<feature type="compositionally biased region" description="Basic and acidic residues" evidence="2">
    <location>
        <begin position="631"/>
        <end position="640"/>
    </location>
</feature>
<gene>
    <name evidence="3" type="ORF">BDV95DRAFT_133743</name>
</gene>
<feature type="compositionally biased region" description="Polar residues" evidence="2">
    <location>
        <begin position="48"/>
        <end position="57"/>
    </location>
</feature>
<feature type="coiled-coil region" evidence="1">
    <location>
        <begin position="415"/>
        <end position="465"/>
    </location>
</feature>
<dbReference type="PANTHER" id="PTHR38701">
    <property type="entry name" value="CHROMOSOME 8, WHOLE GENOME SHOTGUN SEQUENCE"/>
    <property type="match status" value="1"/>
</dbReference>
<evidence type="ECO:0000313" key="4">
    <source>
        <dbReference type="Proteomes" id="UP000481861"/>
    </source>
</evidence>
<dbReference type="AlphaFoldDB" id="A0A7C8MF54"/>
<dbReference type="OrthoDB" id="2555519at2759"/>
<keyword evidence="4" id="KW-1185">Reference proteome</keyword>
<feature type="region of interest" description="Disordered" evidence="2">
    <location>
        <begin position="598"/>
        <end position="645"/>
    </location>
</feature>
<reference evidence="3 4" key="1">
    <citation type="submission" date="2020-01" db="EMBL/GenBank/DDBJ databases">
        <authorList>
            <consortium name="DOE Joint Genome Institute"/>
            <person name="Haridas S."/>
            <person name="Albert R."/>
            <person name="Binder M."/>
            <person name="Bloem J."/>
            <person name="Labutti K."/>
            <person name="Salamov A."/>
            <person name="Andreopoulos B."/>
            <person name="Baker S.E."/>
            <person name="Barry K."/>
            <person name="Bills G."/>
            <person name="Bluhm B.H."/>
            <person name="Cannon C."/>
            <person name="Castanera R."/>
            <person name="Culley D.E."/>
            <person name="Daum C."/>
            <person name="Ezra D."/>
            <person name="Gonzalez J.B."/>
            <person name="Henrissat B."/>
            <person name="Kuo A."/>
            <person name="Liang C."/>
            <person name="Lipzen A."/>
            <person name="Lutzoni F."/>
            <person name="Magnuson J."/>
            <person name="Mondo S."/>
            <person name="Nolan M."/>
            <person name="Ohm R."/>
            <person name="Pangilinan J."/>
            <person name="Park H.-J.H."/>
            <person name="Ramirez L."/>
            <person name="Alfaro M."/>
            <person name="Sun H."/>
            <person name="Tritt A."/>
            <person name="Yoshinaga Y."/>
            <person name="Zwiers L.-H.L."/>
            <person name="Turgeon B.G."/>
            <person name="Goodwin S.B."/>
            <person name="Spatafora J.W."/>
            <person name="Crous P.W."/>
            <person name="Grigoriev I.V."/>
        </authorList>
    </citation>
    <scope>NUCLEOTIDE SEQUENCE [LARGE SCALE GENOMIC DNA]</scope>
    <source>
        <strain evidence="3 4">CBS 611.86</strain>
    </source>
</reference>
<sequence>MPIDRANLNNGRPLKPMLATNRTAKTPIAPRLAPSVASAASSQAGRTVRSNGSTTPRALTAAPEDITPIKAFLNNNITPRSATRKSRVGVSSTQSTPNTTPSSTRPNSVVDFTQKDQNHGYGGLGSHNSSSSQLSSRPRSVVGGNIYNPATVQRPPILNLYNNGPLEVGGTKESSPMFFHASEVRAPEQAPQKKAPVFFYANGAQDETSPSTEVPSPPSSAVGRPQLDSRFFHADSLSDTRGNPPILTPPPISASPDSFSSPNPLPSLHSLNPPSAPKENIHLSYRKGVSQVMGRPNSHTKPSALSILSGQPHASDSSHDRARRRSSAASSVMRVSHGKSASLSSIDSVTSIRKATSSDMPSIPPSPLHRENRVFSNSSIPESVASAPPSQMEPLSGLPSPSLQSPTKSSNPSTLDRMNELAANARRERKVLDLEISNSSLLAINRSLEKEVKKQKAELRRFRRMSRAGRFSTDTSTSKLESFSAIGASELGDLSDMSEEDELAEDDPESSSESSFDETTMSPTTLAKRDATHRSRDEKRLELDLSKHRGLLVDSQNMNQSLKRCLDWTEELIKDARKALAYQVRVSDVKLGGRVLSSEENPEVDHKEESRGLLSPWTPSYHTTDPFDLVDSERTDRDSGVDVDGLNPLVPDLPAIISPLGSPIEEPPSRLKRISASIGDLF</sequence>
<evidence type="ECO:0000313" key="3">
    <source>
        <dbReference type="EMBL" id="KAF2876918.1"/>
    </source>
</evidence>
<dbReference type="EMBL" id="JAADJZ010000002">
    <property type="protein sequence ID" value="KAF2876918.1"/>
    <property type="molecule type" value="Genomic_DNA"/>
</dbReference>
<feature type="region of interest" description="Disordered" evidence="2">
    <location>
        <begin position="205"/>
        <end position="415"/>
    </location>
</feature>
<feature type="region of interest" description="Disordered" evidence="2">
    <location>
        <begin position="490"/>
        <end position="541"/>
    </location>
</feature>
<feature type="region of interest" description="Disordered" evidence="2">
    <location>
        <begin position="25"/>
        <end position="146"/>
    </location>
</feature>
<accession>A0A7C8MF54</accession>
<feature type="compositionally biased region" description="Polar residues" evidence="2">
    <location>
        <begin position="339"/>
        <end position="360"/>
    </location>
</feature>